<dbReference type="EMBL" id="VGJX01000177">
    <property type="protein sequence ID" value="MBM3274304.1"/>
    <property type="molecule type" value="Genomic_DNA"/>
</dbReference>
<dbReference type="SUPFAM" id="SSF52980">
    <property type="entry name" value="Restriction endonuclease-like"/>
    <property type="match status" value="1"/>
</dbReference>
<proteinExistence type="predicted"/>
<reference evidence="2 3" key="1">
    <citation type="submission" date="2019-03" db="EMBL/GenBank/DDBJ databases">
        <title>Lake Tanganyika Metagenome-Assembled Genomes (MAGs).</title>
        <authorList>
            <person name="Tran P."/>
        </authorList>
    </citation>
    <scope>NUCLEOTIDE SEQUENCE [LARGE SCALE GENOMIC DNA]</scope>
    <source>
        <strain evidence="2">K_DeepCast_65m_m2_236</strain>
    </source>
</reference>
<dbReference type="PANTHER" id="PTHR34107">
    <property type="entry name" value="SLL0198 PROTEIN-RELATED"/>
    <property type="match status" value="1"/>
</dbReference>
<keyword evidence="2" id="KW-0378">Hydrolase</keyword>
<dbReference type="CDD" id="cd06260">
    <property type="entry name" value="DUF820-like"/>
    <property type="match status" value="1"/>
</dbReference>
<dbReference type="Pfam" id="PF05685">
    <property type="entry name" value="Uma2"/>
    <property type="match status" value="1"/>
</dbReference>
<dbReference type="GO" id="GO:0004519">
    <property type="term" value="F:endonuclease activity"/>
    <property type="evidence" value="ECO:0007669"/>
    <property type="project" value="UniProtKB-KW"/>
</dbReference>
<evidence type="ECO:0000313" key="2">
    <source>
        <dbReference type="EMBL" id="MBM3274304.1"/>
    </source>
</evidence>
<organism evidence="2 3">
    <name type="scientific">Candidatus Tanganyikabacteria bacterium</name>
    <dbReference type="NCBI Taxonomy" id="2961651"/>
    <lineage>
        <taxon>Bacteria</taxon>
        <taxon>Bacillati</taxon>
        <taxon>Candidatus Sericytochromatia</taxon>
        <taxon>Candidatus Tanganyikabacteria</taxon>
    </lineage>
</organism>
<feature type="domain" description="Putative restriction endonuclease" evidence="1">
    <location>
        <begin position="13"/>
        <end position="186"/>
    </location>
</feature>
<comment type="caution">
    <text evidence="2">The sequence shown here is derived from an EMBL/GenBank/DDBJ whole genome shotgun (WGS) entry which is preliminary data.</text>
</comment>
<dbReference type="InterPro" id="IPR012296">
    <property type="entry name" value="Nuclease_put_TT1808"/>
</dbReference>
<sequence length="198" mass="22537">MATQPSRKFMTYQEFEDMPRHGMISELLDGEFYVVSPVLRHQRLVRKLLVALDAFLEGHPIAEVIPAPFDIVLSKEQARVIQPDLMILTTETHNRLERNRKYQEARLLGMPYMAIEVLSGDGRHDRGKKLQYYAENRVPELWHVWPDSTLVEVYRTEASGHFSKVTAAGPGAVVTTPLLPGFELEVDALYSSLSISED</sequence>
<name>A0A937X500_9BACT</name>
<dbReference type="InterPro" id="IPR008538">
    <property type="entry name" value="Uma2"/>
</dbReference>
<dbReference type="InterPro" id="IPR011335">
    <property type="entry name" value="Restrct_endonuc-II-like"/>
</dbReference>
<protein>
    <submittedName>
        <fullName evidence="2">Uma2 family endonuclease</fullName>
    </submittedName>
</protein>
<dbReference type="Proteomes" id="UP000703893">
    <property type="component" value="Unassembled WGS sequence"/>
</dbReference>
<dbReference type="Gene3D" id="3.90.1570.10">
    <property type="entry name" value="tt1808, chain A"/>
    <property type="match status" value="1"/>
</dbReference>
<dbReference type="AlphaFoldDB" id="A0A937X500"/>
<evidence type="ECO:0000259" key="1">
    <source>
        <dbReference type="Pfam" id="PF05685"/>
    </source>
</evidence>
<keyword evidence="2" id="KW-0540">Nuclease</keyword>
<gene>
    <name evidence="2" type="ORF">FJZ00_04080</name>
</gene>
<dbReference type="PANTHER" id="PTHR34107:SF4">
    <property type="entry name" value="SLL1222 PROTEIN"/>
    <property type="match status" value="1"/>
</dbReference>
<evidence type="ECO:0000313" key="3">
    <source>
        <dbReference type="Proteomes" id="UP000703893"/>
    </source>
</evidence>
<keyword evidence="2" id="KW-0255">Endonuclease</keyword>
<accession>A0A937X500</accession>